<evidence type="ECO:0000313" key="1">
    <source>
        <dbReference type="EMBL" id="CAF4449339.1"/>
    </source>
</evidence>
<dbReference type="EMBL" id="CAJOBB010031263">
    <property type="protein sequence ID" value="CAF4449339.1"/>
    <property type="molecule type" value="Genomic_DNA"/>
</dbReference>
<proteinExistence type="predicted"/>
<feature type="non-terminal residue" evidence="1">
    <location>
        <position position="123"/>
    </location>
</feature>
<accession>A0A820S992</accession>
<reference evidence="1" key="1">
    <citation type="submission" date="2021-02" db="EMBL/GenBank/DDBJ databases">
        <authorList>
            <person name="Nowell W R."/>
        </authorList>
    </citation>
    <scope>NUCLEOTIDE SEQUENCE</scope>
</reference>
<protein>
    <submittedName>
        <fullName evidence="1">Uncharacterized protein</fullName>
    </submittedName>
</protein>
<organism evidence="1 2">
    <name type="scientific">Adineta steineri</name>
    <dbReference type="NCBI Taxonomy" id="433720"/>
    <lineage>
        <taxon>Eukaryota</taxon>
        <taxon>Metazoa</taxon>
        <taxon>Spiralia</taxon>
        <taxon>Gnathifera</taxon>
        <taxon>Rotifera</taxon>
        <taxon>Eurotatoria</taxon>
        <taxon>Bdelloidea</taxon>
        <taxon>Adinetida</taxon>
        <taxon>Adinetidae</taxon>
        <taxon>Adineta</taxon>
    </lineage>
</organism>
<gene>
    <name evidence="1" type="ORF">KXQ929_LOCUS53859</name>
</gene>
<dbReference type="Proteomes" id="UP000663868">
    <property type="component" value="Unassembled WGS sequence"/>
</dbReference>
<dbReference type="AlphaFoldDB" id="A0A820S992"/>
<name>A0A820S992_9BILA</name>
<comment type="caution">
    <text evidence="1">The sequence shown here is derived from an EMBL/GenBank/DDBJ whole genome shotgun (WGS) entry which is preliminary data.</text>
</comment>
<evidence type="ECO:0000313" key="2">
    <source>
        <dbReference type="Proteomes" id="UP000663868"/>
    </source>
</evidence>
<sequence>MLQSNAIMTTNNDNVISLNENIVPINNTDLYITNNSVNSMNNAKAIGLNENIVSTNNTDLNTANNDHIVAANIENEKREILYSSFDIDYETLFSLKTENATSTARAVLRHLYPNPDMNFKLPN</sequence>